<feature type="transmembrane region" description="Helical" evidence="1">
    <location>
        <begin position="6"/>
        <end position="25"/>
    </location>
</feature>
<feature type="transmembrane region" description="Helical" evidence="1">
    <location>
        <begin position="37"/>
        <end position="54"/>
    </location>
</feature>
<gene>
    <name evidence="2" type="ORF">ACFSRZ_09595</name>
</gene>
<keyword evidence="1" id="KW-1133">Transmembrane helix</keyword>
<dbReference type="RefSeq" id="WP_379666335.1">
    <property type="nucleotide sequence ID" value="NZ_JBHULH010000004.1"/>
</dbReference>
<keyword evidence="1" id="KW-0812">Transmembrane</keyword>
<proteinExistence type="predicted"/>
<reference evidence="3" key="1">
    <citation type="journal article" date="2019" name="Int. J. Syst. Evol. Microbiol.">
        <title>The Global Catalogue of Microorganisms (GCM) 10K type strain sequencing project: providing services to taxonomists for standard genome sequencing and annotation.</title>
        <authorList>
            <consortium name="The Broad Institute Genomics Platform"/>
            <consortium name="The Broad Institute Genome Sequencing Center for Infectious Disease"/>
            <person name="Wu L."/>
            <person name="Ma J."/>
        </authorList>
    </citation>
    <scope>NUCLEOTIDE SEQUENCE [LARGE SCALE GENOMIC DNA]</scope>
    <source>
        <strain evidence="3">KCTC 52127</strain>
    </source>
</reference>
<keyword evidence="1" id="KW-0472">Membrane</keyword>
<evidence type="ECO:0000313" key="2">
    <source>
        <dbReference type="EMBL" id="MFD2567625.1"/>
    </source>
</evidence>
<keyword evidence="3" id="KW-1185">Reference proteome</keyword>
<evidence type="ECO:0000313" key="3">
    <source>
        <dbReference type="Proteomes" id="UP001597508"/>
    </source>
</evidence>
<evidence type="ECO:0000256" key="1">
    <source>
        <dbReference type="SAM" id="Phobius"/>
    </source>
</evidence>
<sequence>MKIGNYILLVVMAGAFITTLIDVVSHYSNKNKELYRLNLSILIFMTYFIIDIISDWNWG</sequence>
<protein>
    <submittedName>
        <fullName evidence="2">Uncharacterized protein</fullName>
    </submittedName>
</protein>
<name>A0ABW5LSN7_9FLAO</name>
<dbReference type="Proteomes" id="UP001597508">
    <property type="component" value="Unassembled WGS sequence"/>
</dbReference>
<accession>A0ABW5LSN7</accession>
<comment type="caution">
    <text evidence="2">The sequence shown here is derived from an EMBL/GenBank/DDBJ whole genome shotgun (WGS) entry which is preliminary data.</text>
</comment>
<dbReference type="EMBL" id="JBHULH010000004">
    <property type="protein sequence ID" value="MFD2567625.1"/>
    <property type="molecule type" value="Genomic_DNA"/>
</dbReference>
<organism evidence="2 3">
    <name type="scientific">Pseudotenacibaculum haliotis</name>
    <dbReference type="NCBI Taxonomy" id="1862138"/>
    <lineage>
        <taxon>Bacteria</taxon>
        <taxon>Pseudomonadati</taxon>
        <taxon>Bacteroidota</taxon>
        <taxon>Flavobacteriia</taxon>
        <taxon>Flavobacteriales</taxon>
        <taxon>Flavobacteriaceae</taxon>
        <taxon>Pseudotenacibaculum</taxon>
    </lineage>
</organism>